<dbReference type="Gene3D" id="2.60.40.1910">
    <property type="match status" value="1"/>
</dbReference>
<keyword evidence="1" id="KW-0472">Membrane</keyword>
<dbReference type="AlphaFoldDB" id="E2ALB5"/>
<dbReference type="GO" id="GO:0008270">
    <property type="term" value="F:zinc ion binding"/>
    <property type="evidence" value="ECO:0007669"/>
    <property type="project" value="TreeGrafter"/>
</dbReference>
<evidence type="ECO:0000256" key="1">
    <source>
        <dbReference type="SAM" id="Phobius"/>
    </source>
</evidence>
<dbReference type="GO" id="GO:0070006">
    <property type="term" value="F:metalloaminopeptidase activity"/>
    <property type="evidence" value="ECO:0007669"/>
    <property type="project" value="TreeGrafter"/>
</dbReference>
<dbReference type="Proteomes" id="UP000000311">
    <property type="component" value="Unassembled WGS sequence"/>
</dbReference>
<reference evidence="2 3" key="1">
    <citation type="journal article" date="2010" name="Science">
        <title>Genomic comparison of the ants Camponotus floridanus and Harpegnathos saltator.</title>
        <authorList>
            <person name="Bonasio R."/>
            <person name="Zhang G."/>
            <person name="Ye C."/>
            <person name="Mutti N.S."/>
            <person name="Fang X."/>
            <person name="Qin N."/>
            <person name="Donahue G."/>
            <person name="Yang P."/>
            <person name="Li Q."/>
            <person name="Li C."/>
            <person name="Zhang P."/>
            <person name="Huang Z."/>
            <person name="Berger S.L."/>
            <person name="Reinberg D."/>
            <person name="Wang J."/>
            <person name="Liebig J."/>
        </authorList>
    </citation>
    <scope>NUCLEOTIDE SEQUENCE [LARGE SCALE GENOMIC DNA]</scope>
    <source>
        <strain evidence="3">C129</strain>
    </source>
</reference>
<keyword evidence="1" id="KW-1133">Transmembrane helix</keyword>
<dbReference type="InterPro" id="IPR050344">
    <property type="entry name" value="Peptidase_M1_aminopeptidases"/>
</dbReference>
<gene>
    <name evidence="2" type="ORF">EAG_01876</name>
</gene>
<keyword evidence="3" id="KW-1185">Reference proteome</keyword>
<dbReference type="GO" id="GO:0043171">
    <property type="term" value="P:peptide catabolic process"/>
    <property type="evidence" value="ECO:0007669"/>
    <property type="project" value="TreeGrafter"/>
</dbReference>
<protein>
    <submittedName>
        <fullName evidence="2">Uncharacterized protein</fullName>
    </submittedName>
</protein>
<dbReference type="GO" id="GO:0016020">
    <property type="term" value="C:membrane"/>
    <property type="evidence" value="ECO:0007669"/>
    <property type="project" value="TreeGrafter"/>
</dbReference>
<keyword evidence="1" id="KW-0812">Transmembrane</keyword>
<dbReference type="GO" id="GO:0042277">
    <property type="term" value="F:peptide binding"/>
    <property type="evidence" value="ECO:0007669"/>
    <property type="project" value="TreeGrafter"/>
</dbReference>
<accession>E2ALB5</accession>
<dbReference type="EMBL" id="GL440585">
    <property type="protein sequence ID" value="EFN65773.1"/>
    <property type="molecule type" value="Genomic_DNA"/>
</dbReference>
<evidence type="ECO:0000313" key="3">
    <source>
        <dbReference type="Proteomes" id="UP000000311"/>
    </source>
</evidence>
<evidence type="ECO:0000313" key="2">
    <source>
        <dbReference type="EMBL" id="EFN65773.1"/>
    </source>
</evidence>
<proteinExistence type="predicted"/>
<feature type="transmembrane region" description="Helical" evidence="1">
    <location>
        <begin position="15"/>
        <end position="32"/>
    </location>
</feature>
<dbReference type="GO" id="GO:0005615">
    <property type="term" value="C:extracellular space"/>
    <property type="evidence" value="ECO:0007669"/>
    <property type="project" value="TreeGrafter"/>
</dbReference>
<dbReference type="GO" id="GO:0006508">
    <property type="term" value="P:proteolysis"/>
    <property type="evidence" value="ECO:0007669"/>
    <property type="project" value="TreeGrafter"/>
</dbReference>
<organism evidence="3">
    <name type="scientific">Camponotus floridanus</name>
    <name type="common">Florida carpenter ant</name>
    <dbReference type="NCBI Taxonomy" id="104421"/>
    <lineage>
        <taxon>Eukaryota</taxon>
        <taxon>Metazoa</taxon>
        <taxon>Ecdysozoa</taxon>
        <taxon>Arthropoda</taxon>
        <taxon>Hexapoda</taxon>
        <taxon>Insecta</taxon>
        <taxon>Pterygota</taxon>
        <taxon>Neoptera</taxon>
        <taxon>Endopterygota</taxon>
        <taxon>Hymenoptera</taxon>
        <taxon>Apocrita</taxon>
        <taxon>Aculeata</taxon>
        <taxon>Formicoidea</taxon>
        <taxon>Formicidae</taxon>
        <taxon>Formicinae</taxon>
        <taxon>Camponotus</taxon>
    </lineage>
</organism>
<dbReference type="GO" id="GO:0005737">
    <property type="term" value="C:cytoplasm"/>
    <property type="evidence" value="ECO:0007669"/>
    <property type="project" value="TreeGrafter"/>
</dbReference>
<dbReference type="InParanoid" id="E2ALB5"/>
<sequence length="219" mass="25803">MDENNMQWTRFKSTPVMPVYFIAASLVHLVFISEINQTAKLLCRTGMVPHMQFAKTVAENIAYFLDKEFPYIRKSPETNHIVIPKVTDEEDIKFGFVLYGYKSSRFFLNLLQTIMDTSLLEKKYNLEDRIVNWIQLNHYPVINVNRNYNNGNLNISVENFNTDIWIFMNITTQTHSDSKKLLPEVWLASNISYHILHIDFIDKNDWVLANLQQSEQSMR</sequence>
<name>E2ALB5_CAMFO</name>
<dbReference type="OrthoDB" id="510539at2759"/>
<dbReference type="PANTHER" id="PTHR11533:SF299">
    <property type="entry name" value="AMINOPEPTIDASE"/>
    <property type="match status" value="1"/>
</dbReference>
<dbReference type="PANTHER" id="PTHR11533">
    <property type="entry name" value="PROTEASE M1 ZINC METALLOPROTEASE"/>
    <property type="match status" value="1"/>
</dbReference>